<protein>
    <submittedName>
        <fullName evidence="1">Internalin-I</fullName>
    </submittedName>
</protein>
<proteinExistence type="predicted"/>
<dbReference type="EMBL" id="CAIF01000006">
    <property type="protein sequence ID" value="CCH40788.1"/>
    <property type="molecule type" value="Genomic_DNA"/>
</dbReference>
<evidence type="ECO:0000313" key="2">
    <source>
        <dbReference type="Proteomes" id="UP000009328"/>
    </source>
</evidence>
<dbReference type="SUPFAM" id="SSF52058">
    <property type="entry name" value="L domain-like"/>
    <property type="match status" value="1"/>
</dbReference>
<organism evidence="1 2">
    <name type="scientific">Wickerhamomyces ciferrii (strain ATCC 14091 / BCRC 22168 / CBS 111 / JCM 3599 / NBRC 0793 / NRRL Y-1031 F-60-10)</name>
    <name type="common">Yeast</name>
    <name type="synonym">Pichia ciferrii</name>
    <dbReference type="NCBI Taxonomy" id="1206466"/>
    <lineage>
        <taxon>Eukaryota</taxon>
        <taxon>Fungi</taxon>
        <taxon>Dikarya</taxon>
        <taxon>Ascomycota</taxon>
        <taxon>Saccharomycotina</taxon>
        <taxon>Saccharomycetes</taxon>
        <taxon>Phaffomycetales</taxon>
        <taxon>Wickerhamomycetaceae</taxon>
        <taxon>Wickerhamomyces</taxon>
    </lineage>
</organism>
<evidence type="ECO:0000313" key="1">
    <source>
        <dbReference type="EMBL" id="CCH40788.1"/>
    </source>
</evidence>
<dbReference type="Proteomes" id="UP000009328">
    <property type="component" value="Unassembled WGS sequence"/>
</dbReference>
<keyword evidence="2" id="KW-1185">Reference proteome</keyword>
<accession>K0KI26</accession>
<comment type="caution">
    <text evidence="1">The sequence shown here is derived from an EMBL/GenBank/DDBJ whole genome shotgun (WGS) entry which is preliminary data.</text>
</comment>
<reference evidence="1 2" key="1">
    <citation type="journal article" date="2012" name="Eukaryot. Cell">
        <title>Draft genome sequence of Wickerhamomyces ciferrii NRRL Y-1031 F-60-10.</title>
        <authorList>
            <person name="Schneider J."/>
            <person name="Andrea H."/>
            <person name="Blom J."/>
            <person name="Jaenicke S."/>
            <person name="Ruckert C."/>
            <person name="Schorsch C."/>
            <person name="Szczepanowski R."/>
            <person name="Farwick M."/>
            <person name="Goesmann A."/>
            <person name="Puhler A."/>
            <person name="Schaffer S."/>
            <person name="Tauch A."/>
            <person name="Kohler T."/>
            <person name="Brinkrolf K."/>
        </authorList>
    </citation>
    <scope>NUCLEOTIDE SEQUENCE [LARGE SCALE GENOMIC DNA]</scope>
    <source>
        <strain evidence="2">ATCC 14091 / BCRC 22168 / CBS 111 / JCM 3599 / NBRC 0793 / NRRL Y-1031 F-60-10</strain>
    </source>
</reference>
<dbReference type="HOGENOM" id="CLU_399129_0_0_1"/>
<name>K0KI26_WICCF</name>
<dbReference type="InParanoid" id="K0KI26"/>
<sequence>MDNMDQSPFSIFPNEVLAILLKNLSPMDINNLLAIDPIAKKLHQFIVLFKDTEMTKFFNNVPSELCYEIGEKTDLLEDIKIPRIGLVQLFEITNLNKFREDVSFREMNEKTTKILVLVKDYVQDQYFNSFELGHPDYYALFSLMSDQRSIGSRFFNQVCVIHLKSFMLHRLVLDPSSFHMPNIQKLEIDNCFTANSKVKFDFKFLQNLLISGKYSSISESIDFQNIKTLEFVEVGDISLTKLAFNNLESLRINSIYDPDPDPDVSDEPEPVIKISWCMFPKLRYVDFDVQGEIDINRLVSSNLSSMIIKTYRLFFRDSKMKKVQYIELTSNRFPIFKNVEAESLKHIYINVDEISETSTDYEFFKQSPSLWVDRHPIHFLSNLGTFDNFEYFGAKLKYEDRSSLVGMKASNFRTAELTLPGWHFKFIPKLNAPFLKSLKVNINTLKTLDNMRFDYPNLEDLSLNFFNSHVRINGWVYPNLKNLQIDLTNKPMDFIGFLPNLETFCVTRHPNLEEMEDFDPHISINLTAPELVTYVLNEVQIDSLNLMNFPKLRTISAKSATNIIGGDLNSLQKLDVLDSEVQLLKLRAPNLECINASHTSFKSYQLDSGLNLPLETKRGRFGLAYNPNLPKVKDNVDPYMKTHLDKICGSVLLMEDYIDNHSEYKTYAFNGTLRKQHPNTSIRPIILLDD</sequence>
<gene>
    <name evidence="1" type="ORF">BN7_322</name>
</gene>
<dbReference type="AlphaFoldDB" id="K0KI26"/>